<dbReference type="EMBL" id="HBGF01053900">
    <property type="protein sequence ID" value="CAD9157068.1"/>
    <property type="molecule type" value="Transcribed_RNA"/>
</dbReference>
<name>A0A7S1WA87_NEODS</name>
<dbReference type="Pfam" id="PF04749">
    <property type="entry name" value="PLAC8"/>
    <property type="match status" value="1"/>
</dbReference>
<gene>
    <name evidence="1" type="ORF">NDES1114_LOCUS36057</name>
</gene>
<dbReference type="AlphaFoldDB" id="A0A7S1WA87"/>
<dbReference type="PANTHER" id="PTHR15907">
    <property type="entry name" value="DUF614 FAMILY PROTEIN-RELATED"/>
    <property type="match status" value="1"/>
</dbReference>
<sequence length="124" mass="13262">MSSQWNTGLCACTMDVTQCLDTYCCGPCSVSRQCNAIEGRGDECDLMNCLIGACCGVCAVISIRMKVVEKYSIDEGSAISCLSALCCASCSLCQTHREFTIRGVWPGGSCIHKQPGEFNNAPIQ</sequence>
<evidence type="ECO:0000313" key="1">
    <source>
        <dbReference type="EMBL" id="CAD9157068.1"/>
    </source>
</evidence>
<proteinExistence type="predicted"/>
<dbReference type="InterPro" id="IPR006461">
    <property type="entry name" value="PLAC_motif_containing"/>
</dbReference>
<reference evidence="1" key="1">
    <citation type="submission" date="2021-01" db="EMBL/GenBank/DDBJ databases">
        <authorList>
            <person name="Corre E."/>
            <person name="Pelletier E."/>
            <person name="Niang G."/>
            <person name="Scheremetjew M."/>
            <person name="Finn R."/>
            <person name="Kale V."/>
            <person name="Holt S."/>
            <person name="Cochrane G."/>
            <person name="Meng A."/>
            <person name="Brown T."/>
            <person name="Cohen L."/>
        </authorList>
    </citation>
    <scope>NUCLEOTIDE SEQUENCE</scope>
    <source>
        <strain evidence="1">CCAP 1951/1</strain>
    </source>
</reference>
<accession>A0A7S1WA87</accession>
<organism evidence="1">
    <name type="scientific">Neobodo designis</name>
    <name type="common">Flagellated protozoan</name>
    <name type="synonym">Bodo designis</name>
    <dbReference type="NCBI Taxonomy" id="312471"/>
    <lineage>
        <taxon>Eukaryota</taxon>
        <taxon>Discoba</taxon>
        <taxon>Euglenozoa</taxon>
        <taxon>Kinetoplastea</taxon>
        <taxon>Metakinetoplastina</taxon>
        <taxon>Neobodonida</taxon>
        <taxon>Neobodo</taxon>
    </lineage>
</organism>
<protein>
    <submittedName>
        <fullName evidence="1">Uncharacterized protein</fullName>
    </submittedName>
</protein>
<dbReference type="NCBIfam" id="TIGR01571">
    <property type="entry name" value="A_thal_Cys_rich"/>
    <property type="match status" value="1"/>
</dbReference>